<organism evidence="11 12">
    <name type="scientific">Macleaya cordata</name>
    <name type="common">Five-seeded plume-poppy</name>
    <name type="synonym">Bocconia cordata</name>
    <dbReference type="NCBI Taxonomy" id="56857"/>
    <lineage>
        <taxon>Eukaryota</taxon>
        <taxon>Viridiplantae</taxon>
        <taxon>Streptophyta</taxon>
        <taxon>Embryophyta</taxon>
        <taxon>Tracheophyta</taxon>
        <taxon>Spermatophyta</taxon>
        <taxon>Magnoliopsida</taxon>
        <taxon>Ranunculales</taxon>
        <taxon>Papaveraceae</taxon>
        <taxon>Papaveroideae</taxon>
        <taxon>Macleaya</taxon>
    </lineage>
</organism>
<evidence type="ECO:0008006" key="13">
    <source>
        <dbReference type="Google" id="ProtNLM"/>
    </source>
</evidence>
<evidence type="ECO:0000256" key="2">
    <source>
        <dbReference type="ARBA" id="ARBA00006899"/>
    </source>
</evidence>
<evidence type="ECO:0000256" key="7">
    <source>
        <dbReference type="ARBA" id="ARBA00023125"/>
    </source>
</evidence>
<dbReference type="InParanoid" id="A0A200QEW8"/>
<keyword evidence="7" id="KW-0238">DNA-binding</keyword>
<name>A0A200QEW8_MACCD</name>
<feature type="region of interest" description="Disordered" evidence="10">
    <location>
        <begin position="545"/>
        <end position="578"/>
    </location>
</feature>
<comment type="similarity">
    <text evidence="2">Belongs to the RRN7/TAF1B family.</text>
</comment>
<evidence type="ECO:0000256" key="4">
    <source>
        <dbReference type="ARBA" id="ARBA00022771"/>
    </source>
</evidence>
<evidence type="ECO:0000313" key="11">
    <source>
        <dbReference type="EMBL" id="OVA09009.1"/>
    </source>
</evidence>
<dbReference type="STRING" id="56857.A0A200QEW8"/>
<dbReference type="InterPro" id="IPR033599">
    <property type="entry name" value="TAF1B/Rrn7"/>
</dbReference>
<proteinExistence type="inferred from homology"/>
<dbReference type="Proteomes" id="UP000195402">
    <property type="component" value="Unassembled WGS sequence"/>
</dbReference>
<dbReference type="FunCoup" id="A0A200QEW8">
    <property type="interactions" value="276"/>
</dbReference>
<dbReference type="AlphaFoldDB" id="A0A200QEW8"/>
<evidence type="ECO:0000256" key="6">
    <source>
        <dbReference type="ARBA" id="ARBA00023015"/>
    </source>
</evidence>
<evidence type="ECO:0000256" key="8">
    <source>
        <dbReference type="ARBA" id="ARBA00023163"/>
    </source>
</evidence>
<evidence type="ECO:0000256" key="5">
    <source>
        <dbReference type="ARBA" id="ARBA00022833"/>
    </source>
</evidence>
<keyword evidence="9" id="KW-0539">Nucleus</keyword>
<evidence type="ECO:0000256" key="9">
    <source>
        <dbReference type="ARBA" id="ARBA00023242"/>
    </source>
</evidence>
<evidence type="ECO:0000256" key="1">
    <source>
        <dbReference type="ARBA" id="ARBA00004604"/>
    </source>
</evidence>
<comment type="subcellular location">
    <subcellularLocation>
        <location evidence="1">Nucleus</location>
        <location evidence="1">Nucleolus</location>
    </subcellularLocation>
</comment>
<keyword evidence="6" id="KW-0805">Transcription regulation</keyword>
<keyword evidence="8" id="KW-0804">Transcription</keyword>
<dbReference type="GO" id="GO:0070860">
    <property type="term" value="C:RNA polymerase I core factor complex"/>
    <property type="evidence" value="ECO:0007669"/>
    <property type="project" value="InterPro"/>
</dbReference>
<keyword evidence="12" id="KW-1185">Reference proteome</keyword>
<reference evidence="11 12" key="1">
    <citation type="journal article" date="2017" name="Mol. Plant">
        <title>The Genome of Medicinal Plant Macleaya cordata Provides New Insights into Benzylisoquinoline Alkaloids Metabolism.</title>
        <authorList>
            <person name="Liu X."/>
            <person name="Liu Y."/>
            <person name="Huang P."/>
            <person name="Ma Y."/>
            <person name="Qing Z."/>
            <person name="Tang Q."/>
            <person name="Cao H."/>
            <person name="Cheng P."/>
            <person name="Zheng Y."/>
            <person name="Yuan Z."/>
            <person name="Zhou Y."/>
            <person name="Liu J."/>
            <person name="Tang Z."/>
            <person name="Zhuo Y."/>
            <person name="Zhang Y."/>
            <person name="Yu L."/>
            <person name="Huang J."/>
            <person name="Yang P."/>
            <person name="Peng Q."/>
            <person name="Zhang J."/>
            <person name="Jiang W."/>
            <person name="Zhang Z."/>
            <person name="Lin K."/>
            <person name="Ro D.K."/>
            <person name="Chen X."/>
            <person name="Xiong X."/>
            <person name="Shang Y."/>
            <person name="Huang S."/>
            <person name="Zeng J."/>
        </authorList>
    </citation>
    <scope>NUCLEOTIDE SEQUENCE [LARGE SCALE GENOMIC DNA]</scope>
    <source>
        <strain evidence="12">cv. BLH2017</strain>
        <tissue evidence="11">Root</tissue>
    </source>
</reference>
<evidence type="ECO:0000256" key="3">
    <source>
        <dbReference type="ARBA" id="ARBA00022723"/>
    </source>
</evidence>
<keyword evidence="4" id="KW-0863">Zinc-finger</keyword>
<protein>
    <recommendedName>
        <fullName evidence="13">TATA box-binding protein-associated factor RNA polymerase I subunit B</fullName>
    </recommendedName>
</protein>
<sequence length="729" mass="83015">MAERMICHVCGNMGFDCDDGLFHCQMCGSQAENMVETGVADEDFIQGDNHAAIYSQGHRRLKKTVVKTEPLTLSSQQTQGSQFWRNLNEEHKPIKQEYDEMKPSVPDDFGGSLKGVSFSPEAFSSEIRIRYVMGIQLMIQYQCEALVERFGASPLVCGLAGVIWMRFVAASRVFEERWADDIFEDSEIRKEGDVVVRKPRSKYKDEPHNIYGQRAVTIWLRSLRKIIPLSSCLAVSFLACHVSREAILPTDILKWSLEGKLPYLNAFLNIEKHFGPPSTTCPLSSSFMFRPSQVVGSRELESQAGSIAQRIGLQLPPVNFYAIARRYLKQLQLPVEKIFPYASLIYEWSMPPDLWLSANLHRLPSRVCVMSIIMLAIRVLYNINGFGKWEEKFSDVNGSSSCRRVKRSNSKCMPPGKNSTAKECSQPSDHTKAIRGSLLFQNSDFDTGQLLCELEVTYDKICDTHEYSKDLPTYLKFCRDVVFDGLTPPFEDFEEEKIIDRFWEFYENQEDSEPPEKAEIGCSSGFNQRRANNVSMDDARPTIDGCISNTPIDSRTSGDNCSSSPQEDQNPLPCSDDASVGTIKERALKRMKSNMEENGFCYIPPRVNIKRFDYLHYVRKNDGGTRRYVAHADYYILLRACARVAQVDARYMHLGMLRFEKRLAWLENQIDRCLHLRPGNVSPKSNVDGKSPQDMGESLDFSNYKSNVDVESQQDLGDSLDFSNYKFVI</sequence>
<dbReference type="PANTHER" id="PTHR31576">
    <property type="entry name" value="TATA BOX-BINDING PROTEIN-ASSOCIATED FACTOR RNA POLYMERASE I SUBUNIT B"/>
    <property type="match status" value="1"/>
</dbReference>
<keyword evidence="3" id="KW-0479">Metal-binding</keyword>
<dbReference type="EMBL" id="MVGT01002224">
    <property type="protein sequence ID" value="OVA09009.1"/>
    <property type="molecule type" value="Genomic_DNA"/>
</dbReference>
<dbReference type="GO" id="GO:0001164">
    <property type="term" value="F:RNA polymerase I core promoter sequence-specific DNA binding"/>
    <property type="evidence" value="ECO:0007669"/>
    <property type="project" value="InterPro"/>
</dbReference>
<evidence type="ECO:0000313" key="12">
    <source>
        <dbReference type="Proteomes" id="UP000195402"/>
    </source>
</evidence>
<accession>A0A200QEW8</accession>
<gene>
    <name evidence="11" type="ORF">BVC80_9097g73</name>
</gene>
<dbReference type="OMA" id="FGQRAVM"/>
<feature type="compositionally biased region" description="Polar residues" evidence="10">
    <location>
        <begin position="547"/>
        <end position="569"/>
    </location>
</feature>
<evidence type="ECO:0000256" key="10">
    <source>
        <dbReference type="SAM" id="MobiDB-lite"/>
    </source>
</evidence>
<dbReference type="OrthoDB" id="10069252at2759"/>
<dbReference type="GO" id="GO:0008270">
    <property type="term" value="F:zinc ion binding"/>
    <property type="evidence" value="ECO:0007669"/>
    <property type="project" value="UniProtKB-KW"/>
</dbReference>
<keyword evidence="5" id="KW-0862">Zinc</keyword>
<dbReference type="GO" id="GO:0042790">
    <property type="term" value="P:nucleolar large rRNA transcription by RNA polymerase I"/>
    <property type="evidence" value="ECO:0007669"/>
    <property type="project" value="TreeGrafter"/>
</dbReference>
<dbReference type="PANTHER" id="PTHR31576:SF2">
    <property type="entry name" value="TATA BOX-BINDING PROTEIN-ASSOCIATED FACTOR RNA POLYMERASE I SUBUNIT B"/>
    <property type="match status" value="1"/>
</dbReference>
<comment type="caution">
    <text evidence="11">The sequence shown here is derived from an EMBL/GenBank/DDBJ whole genome shotgun (WGS) entry which is preliminary data.</text>
</comment>